<evidence type="ECO:0000256" key="1">
    <source>
        <dbReference type="ARBA" id="ARBA00001946"/>
    </source>
</evidence>
<sequence>MERSMEVRVGREHQVYSANGARVVAGCVCLDREKKRVLMISSSANRSKWILPKGGVESDELDFRETAKRETWEEAGCIGEVGVSLGIVHDMRPPKEWSDRKMFENATSDAEVNKHPPRSEFHFYEMIVEEVADNFPEEAKRDRKWFTYSDAKQNLLNAKRPELLEALNRSSIIKD</sequence>
<evidence type="ECO:0000313" key="7">
    <source>
        <dbReference type="Proteomes" id="UP001623330"/>
    </source>
</evidence>
<dbReference type="Proteomes" id="UP001623330">
    <property type="component" value="Unassembled WGS sequence"/>
</dbReference>
<dbReference type="InterPro" id="IPR047198">
    <property type="entry name" value="DDP-like_NUDIX"/>
</dbReference>
<reference evidence="6 7" key="1">
    <citation type="submission" date="2024-05" db="EMBL/GenBank/DDBJ databases">
        <title>Long read based assembly of the Candida bracarensis genome reveals expanded adhesin content.</title>
        <authorList>
            <person name="Marcet-Houben M."/>
            <person name="Ksiezopolska E."/>
            <person name="Gabaldon T."/>
        </authorList>
    </citation>
    <scope>NUCLEOTIDE SEQUENCE [LARGE SCALE GENOMIC DNA]</scope>
    <source>
        <strain evidence="6 7">CBM6</strain>
    </source>
</reference>
<keyword evidence="4" id="KW-0460">Magnesium</keyword>
<evidence type="ECO:0000256" key="3">
    <source>
        <dbReference type="ARBA" id="ARBA00022801"/>
    </source>
</evidence>
<dbReference type="SUPFAM" id="SSF55811">
    <property type="entry name" value="Nudix"/>
    <property type="match status" value="1"/>
</dbReference>
<comment type="caution">
    <text evidence="6">The sequence shown here is derived from an EMBL/GenBank/DDBJ whole genome shotgun (WGS) entry which is preliminary data.</text>
</comment>
<proteinExistence type="predicted"/>
<name>A0ABR4NWT9_9SACH</name>
<dbReference type="EMBL" id="JBEVYD010000005">
    <property type="protein sequence ID" value="KAL3233202.1"/>
    <property type="molecule type" value="Genomic_DNA"/>
</dbReference>
<dbReference type="PANTHER" id="PTHR12629">
    <property type="entry name" value="DIPHOSPHOINOSITOL POLYPHOSPHATE PHOSPHOHYDROLASE"/>
    <property type="match status" value="1"/>
</dbReference>
<gene>
    <name evidence="6" type="ORF">RNJ44_05118</name>
</gene>
<keyword evidence="3" id="KW-0378">Hydrolase</keyword>
<evidence type="ECO:0000313" key="6">
    <source>
        <dbReference type="EMBL" id="KAL3233202.1"/>
    </source>
</evidence>
<comment type="cofactor">
    <cofactor evidence="1">
        <name>Mg(2+)</name>
        <dbReference type="ChEBI" id="CHEBI:18420"/>
    </cofactor>
</comment>
<dbReference type="PANTHER" id="PTHR12629:SF0">
    <property type="entry name" value="DIPHOSPHOINOSITOL-POLYPHOSPHATE DIPHOSPHATASE"/>
    <property type="match status" value="1"/>
</dbReference>
<keyword evidence="2" id="KW-0479">Metal-binding</keyword>
<dbReference type="Pfam" id="PF00293">
    <property type="entry name" value="NUDIX"/>
    <property type="match status" value="1"/>
</dbReference>
<dbReference type="InterPro" id="IPR000086">
    <property type="entry name" value="NUDIX_hydrolase_dom"/>
</dbReference>
<evidence type="ECO:0000256" key="2">
    <source>
        <dbReference type="ARBA" id="ARBA00022723"/>
    </source>
</evidence>
<feature type="domain" description="Nudix hydrolase" evidence="5">
    <location>
        <begin position="20"/>
        <end position="168"/>
    </location>
</feature>
<organism evidence="6 7">
    <name type="scientific">Nakaseomyces bracarensis</name>
    <dbReference type="NCBI Taxonomy" id="273131"/>
    <lineage>
        <taxon>Eukaryota</taxon>
        <taxon>Fungi</taxon>
        <taxon>Dikarya</taxon>
        <taxon>Ascomycota</taxon>
        <taxon>Saccharomycotina</taxon>
        <taxon>Saccharomycetes</taxon>
        <taxon>Saccharomycetales</taxon>
        <taxon>Saccharomycetaceae</taxon>
        <taxon>Nakaseomyces</taxon>
    </lineage>
</organism>
<evidence type="ECO:0000256" key="4">
    <source>
        <dbReference type="ARBA" id="ARBA00022842"/>
    </source>
</evidence>
<dbReference type="CDD" id="cd04666">
    <property type="entry name" value="NUDIX_DIPP2_like_Nudt4"/>
    <property type="match status" value="1"/>
</dbReference>
<protein>
    <submittedName>
        <fullName evidence="6">Diphosphoinositol polyphosphate phosphohydrolase DDP1</fullName>
    </submittedName>
</protein>
<dbReference type="InterPro" id="IPR015797">
    <property type="entry name" value="NUDIX_hydrolase-like_dom_sf"/>
</dbReference>
<accession>A0ABR4NWT9</accession>
<dbReference type="PROSITE" id="PS51462">
    <property type="entry name" value="NUDIX"/>
    <property type="match status" value="1"/>
</dbReference>
<dbReference type="Gene3D" id="3.90.79.10">
    <property type="entry name" value="Nucleoside Triphosphate Pyrophosphohydrolase"/>
    <property type="match status" value="1"/>
</dbReference>
<keyword evidence="7" id="KW-1185">Reference proteome</keyword>
<evidence type="ECO:0000259" key="5">
    <source>
        <dbReference type="PROSITE" id="PS51462"/>
    </source>
</evidence>